<keyword evidence="2" id="KW-0547">Nucleotide-binding</keyword>
<dbReference type="SMART" id="SM00382">
    <property type="entry name" value="AAA"/>
    <property type="match status" value="1"/>
</dbReference>
<dbReference type="CDD" id="cd03230">
    <property type="entry name" value="ABC_DR_subfamily_A"/>
    <property type="match status" value="1"/>
</dbReference>
<keyword evidence="1" id="KW-0813">Transport</keyword>
<dbReference type="GO" id="GO:0016887">
    <property type="term" value="F:ATP hydrolysis activity"/>
    <property type="evidence" value="ECO:0007669"/>
    <property type="project" value="InterPro"/>
</dbReference>
<sequence length="245" mass="27532">MIKFENINKSFGKLEVLQNISLNFEMGQSIAILGPNGSGKTTLIKSLLGMVIPDSGQILFDGKNIKNEFAYRSEIGYMPQIGNYPPNLKIAQLIDMMKDIRKGKKEGIIIDEEIIALFKLEEMYQKPLGTLSGGTKQKVSAALAFLFDPKVLILDEPTAGLDPLASELLKSKILEEKRKGKLIIITSHIMADLEELSTHVVYMQDSRLRLFKEMEALKEEFGEDRLSKIIAQIMQNSKKKTELVK</sequence>
<protein>
    <submittedName>
        <fullName evidence="5">ABC transporter ATP-binding protein</fullName>
    </submittedName>
</protein>
<evidence type="ECO:0000313" key="5">
    <source>
        <dbReference type="EMBL" id="MCP9766179.1"/>
    </source>
</evidence>
<organism evidence="5 6">
    <name type="scientific">Lacihabitans soyangensis</name>
    <dbReference type="NCBI Taxonomy" id="869394"/>
    <lineage>
        <taxon>Bacteria</taxon>
        <taxon>Pseudomonadati</taxon>
        <taxon>Bacteroidota</taxon>
        <taxon>Cytophagia</taxon>
        <taxon>Cytophagales</taxon>
        <taxon>Leadbetterellaceae</taxon>
        <taxon>Lacihabitans</taxon>
    </lineage>
</organism>
<dbReference type="AlphaFoldDB" id="A0AAE3KVK9"/>
<evidence type="ECO:0000256" key="3">
    <source>
        <dbReference type="ARBA" id="ARBA00022840"/>
    </source>
</evidence>
<dbReference type="PANTHER" id="PTHR42939:SF1">
    <property type="entry name" value="ABC TRANSPORTER ATP-BINDING PROTEIN ALBC-RELATED"/>
    <property type="match status" value="1"/>
</dbReference>
<keyword evidence="6" id="KW-1185">Reference proteome</keyword>
<dbReference type="PROSITE" id="PS50893">
    <property type="entry name" value="ABC_TRANSPORTER_2"/>
    <property type="match status" value="1"/>
</dbReference>
<dbReference type="InterPro" id="IPR003593">
    <property type="entry name" value="AAA+_ATPase"/>
</dbReference>
<dbReference type="PANTHER" id="PTHR42939">
    <property type="entry name" value="ABC TRANSPORTER ATP-BINDING PROTEIN ALBC-RELATED"/>
    <property type="match status" value="1"/>
</dbReference>
<evidence type="ECO:0000256" key="2">
    <source>
        <dbReference type="ARBA" id="ARBA00022741"/>
    </source>
</evidence>
<comment type="caution">
    <text evidence="5">The sequence shown here is derived from an EMBL/GenBank/DDBJ whole genome shotgun (WGS) entry which is preliminary data.</text>
</comment>
<name>A0AAE3KVK9_9BACT</name>
<evidence type="ECO:0000256" key="1">
    <source>
        <dbReference type="ARBA" id="ARBA00022448"/>
    </source>
</evidence>
<dbReference type="Proteomes" id="UP001204144">
    <property type="component" value="Unassembled WGS sequence"/>
</dbReference>
<dbReference type="Gene3D" id="3.40.50.300">
    <property type="entry name" value="P-loop containing nucleotide triphosphate hydrolases"/>
    <property type="match status" value="1"/>
</dbReference>
<keyword evidence="3 5" id="KW-0067">ATP-binding</keyword>
<dbReference type="InterPro" id="IPR027417">
    <property type="entry name" value="P-loop_NTPase"/>
</dbReference>
<evidence type="ECO:0000313" key="6">
    <source>
        <dbReference type="Proteomes" id="UP001204144"/>
    </source>
</evidence>
<reference evidence="5 6" key="1">
    <citation type="submission" date="2018-11" db="EMBL/GenBank/DDBJ databases">
        <title>Novel bacteria species description.</title>
        <authorList>
            <person name="Han J.-H."/>
        </authorList>
    </citation>
    <scope>NUCLEOTIDE SEQUENCE [LARGE SCALE GENOMIC DNA]</scope>
    <source>
        <strain evidence="5 6">KCTC23259</strain>
    </source>
</reference>
<evidence type="ECO:0000259" key="4">
    <source>
        <dbReference type="PROSITE" id="PS50893"/>
    </source>
</evidence>
<dbReference type="SUPFAM" id="SSF52540">
    <property type="entry name" value="P-loop containing nucleoside triphosphate hydrolases"/>
    <property type="match status" value="1"/>
</dbReference>
<accession>A0AAE3KVK9</accession>
<proteinExistence type="predicted"/>
<gene>
    <name evidence="5" type="ORF">EGI31_24845</name>
</gene>
<feature type="domain" description="ABC transporter" evidence="4">
    <location>
        <begin position="2"/>
        <end position="230"/>
    </location>
</feature>
<dbReference type="Pfam" id="PF00005">
    <property type="entry name" value="ABC_tran"/>
    <property type="match status" value="1"/>
</dbReference>
<dbReference type="InterPro" id="IPR003439">
    <property type="entry name" value="ABC_transporter-like_ATP-bd"/>
</dbReference>
<dbReference type="EMBL" id="RJUF01000195">
    <property type="protein sequence ID" value="MCP9766179.1"/>
    <property type="molecule type" value="Genomic_DNA"/>
</dbReference>
<dbReference type="GO" id="GO:0005524">
    <property type="term" value="F:ATP binding"/>
    <property type="evidence" value="ECO:0007669"/>
    <property type="project" value="UniProtKB-KW"/>
</dbReference>
<dbReference type="InterPro" id="IPR051782">
    <property type="entry name" value="ABC_Transporter_VariousFunc"/>
</dbReference>